<evidence type="ECO:0000256" key="4">
    <source>
        <dbReference type="ARBA" id="ARBA00022833"/>
    </source>
</evidence>
<keyword evidence="7" id="KW-1185">Reference proteome</keyword>
<dbReference type="InterPro" id="IPR003785">
    <property type="entry name" value="Creatininase/forma_Hydrolase"/>
</dbReference>
<dbReference type="EC" id="3.5.2.10" evidence="6"/>
<sequence>MDEGHLFVTAVMVQVSDRLELSVHGGQRRIHDAFHTGPPLRLLAEYAYFFCHDSRVPKQRRKAVTDMGGSHERSAAYGPVHGLLPADTTEDVRTRGAGVSRQIAVLPVGSHEQHGPFLPLATDTLVACAIARAVAGSYPVHLLPPVTISCSHEHAAWPGTVSISAVTLHAVVRDIADSLRRSGVDTLVLVNGHGGNYVLGNVVQEASARGERMALFPAPEDWEAAREHAGVVTSLLTDMHAGEIETSILLHTSPEVLRPGYETSDHVSDDRRHLLTTGMSAYTDSGVIGRPSLGTAEKGRELLASLADSFGAYFSLLTSDS</sequence>
<evidence type="ECO:0000313" key="6">
    <source>
        <dbReference type="EMBL" id="MDQ0485576.1"/>
    </source>
</evidence>
<dbReference type="PANTHER" id="PTHR35005">
    <property type="entry name" value="3-DEHYDRO-SCYLLO-INOSOSE HYDROLASE"/>
    <property type="match status" value="1"/>
</dbReference>
<comment type="similarity">
    <text evidence="5">Belongs to the creatininase superfamily.</text>
</comment>
<proteinExistence type="inferred from homology"/>
<evidence type="ECO:0000256" key="3">
    <source>
        <dbReference type="ARBA" id="ARBA00022801"/>
    </source>
</evidence>
<comment type="caution">
    <text evidence="6">The sequence shown here is derived from an EMBL/GenBank/DDBJ whole genome shotgun (WGS) entry which is preliminary data.</text>
</comment>
<dbReference type="GO" id="GO:0047789">
    <property type="term" value="F:creatininase activity"/>
    <property type="evidence" value="ECO:0007669"/>
    <property type="project" value="UniProtKB-EC"/>
</dbReference>
<dbReference type="PANTHER" id="PTHR35005:SF1">
    <property type="entry name" value="2-AMINO-5-FORMYLAMINO-6-RIBOSYLAMINOPYRIMIDIN-4(3H)-ONE 5'-MONOPHOSPHATE DEFORMYLASE"/>
    <property type="match status" value="1"/>
</dbReference>
<keyword evidence="3 6" id="KW-0378">Hydrolase</keyword>
<dbReference type="SUPFAM" id="SSF102215">
    <property type="entry name" value="Creatininase"/>
    <property type="match status" value="1"/>
</dbReference>
<gene>
    <name evidence="6" type="ORF">QO019_000406</name>
</gene>
<dbReference type="Pfam" id="PF02633">
    <property type="entry name" value="Creatininase"/>
    <property type="match status" value="1"/>
</dbReference>
<organism evidence="6 7">
    <name type="scientific">Streptomyces thermodiastaticus</name>
    <dbReference type="NCBI Taxonomy" id="44061"/>
    <lineage>
        <taxon>Bacteria</taxon>
        <taxon>Bacillati</taxon>
        <taxon>Actinomycetota</taxon>
        <taxon>Actinomycetes</taxon>
        <taxon>Kitasatosporales</taxon>
        <taxon>Streptomycetaceae</taxon>
        <taxon>Streptomyces</taxon>
    </lineage>
</organism>
<protein>
    <submittedName>
        <fullName evidence="6">Creatinine amidohydrolase</fullName>
        <ecNumber evidence="6">3.5.2.10</ecNumber>
    </submittedName>
</protein>
<evidence type="ECO:0000256" key="5">
    <source>
        <dbReference type="ARBA" id="ARBA00024029"/>
    </source>
</evidence>
<reference evidence="6 7" key="1">
    <citation type="submission" date="2023-07" db="EMBL/GenBank/DDBJ databases">
        <title>Genomic Encyclopedia of Type Strains, Phase IV (KMG-IV): sequencing the most valuable type-strain genomes for metagenomic binning, comparative biology and taxonomic classification.</title>
        <authorList>
            <person name="Goeker M."/>
        </authorList>
    </citation>
    <scope>NUCLEOTIDE SEQUENCE [LARGE SCALE GENOMIC DNA]</scope>
    <source>
        <strain evidence="6 7">DSM 40573</strain>
    </source>
</reference>
<dbReference type="Proteomes" id="UP001236795">
    <property type="component" value="Unassembled WGS sequence"/>
</dbReference>
<name>A0ABU0KAN7_9ACTN</name>
<dbReference type="EMBL" id="JAUSWC010000001">
    <property type="protein sequence ID" value="MDQ0485576.1"/>
    <property type="molecule type" value="Genomic_DNA"/>
</dbReference>
<evidence type="ECO:0000313" key="7">
    <source>
        <dbReference type="Proteomes" id="UP001236795"/>
    </source>
</evidence>
<keyword evidence="2" id="KW-0479">Metal-binding</keyword>
<evidence type="ECO:0000256" key="1">
    <source>
        <dbReference type="ARBA" id="ARBA00001947"/>
    </source>
</evidence>
<accession>A0ABU0KAN7</accession>
<dbReference type="InterPro" id="IPR024087">
    <property type="entry name" value="Creatininase-like_sf"/>
</dbReference>
<comment type="cofactor">
    <cofactor evidence="1">
        <name>Zn(2+)</name>
        <dbReference type="ChEBI" id="CHEBI:29105"/>
    </cofactor>
</comment>
<evidence type="ECO:0000256" key="2">
    <source>
        <dbReference type="ARBA" id="ARBA00022723"/>
    </source>
</evidence>
<dbReference type="Gene3D" id="3.40.50.10310">
    <property type="entry name" value="Creatininase"/>
    <property type="match status" value="1"/>
</dbReference>
<keyword evidence="4" id="KW-0862">Zinc</keyword>